<organism evidence="1">
    <name type="scientific">marine metagenome</name>
    <dbReference type="NCBI Taxonomy" id="408172"/>
    <lineage>
        <taxon>unclassified sequences</taxon>
        <taxon>metagenomes</taxon>
        <taxon>ecological metagenomes</taxon>
    </lineage>
</organism>
<dbReference type="EMBL" id="UINC01100713">
    <property type="protein sequence ID" value="SVC60978.1"/>
    <property type="molecule type" value="Genomic_DNA"/>
</dbReference>
<protein>
    <recommendedName>
        <fullName evidence="2">TolB N-terminal domain-containing protein</fullName>
    </recommendedName>
</protein>
<dbReference type="AlphaFoldDB" id="A0A382NKG4"/>
<reference evidence="1" key="1">
    <citation type="submission" date="2018-05" db="EMBL/GenBank/DDBJ databases">
        <authorList>
            <person name="Lanie J.A."/>
            <person name="Ng W.-L."/>
            <person name="Kazmierczak K.M."/>
            <person name="Andrzejewski T.M."/>
            <person name="Davidsen T.M."/>
            <person name="Wayne K.J."/>
            <person name="Tettelin H."/>
            <person name="Glass J.I."/>
            <person name="Rusch D."/>
            <person name="Podicherti R."/>
            <person name="Tsui H.-C.T."/>
            <person name="Winkler M.E."/>
        </authorList>
    </citation>
    <scope>NUCLEOTIDE SEQUENCE</scope>
</reference>
<evidence type="ECO:0008006" key="2">
    <source>
        <dbReference type="Google" id="ProtNLM"/>
    </source>
</evidence>
<sequence length="132" mass="14410">MVFIWFVRGVRGHMEVKVITTFLAIFAIGGWPAYAQSKTGRQASVSGQEVSRSGLAVRTFSNISGDPSDDWWGIGIAEVVAVALEVVPELEIKRPVLSGEQRDAEDGGQPASGTRWVITGTYQRFEGQIRLT</sequence>
<proteinExistence type="predicted"/>
<accession>A0A382NKG4</accession>
<feature type="non-terminal residue" evidence="1">
    <location>
        <position position="132"/>
    </location>
</feature>
<evidence type="ECO:0000313" key="1">
    <source>
        <dbReference type="EMBL" id="SVC60978.1"/>
    </source>
</evidence>
<gene>
    <name evidence="1" type="ORF">METZ01_LOCUS313832</name>
</gene>
<name>A0A382NKG4_9ZZZZ</name>